<gene>
    <name evidence="1" type="ORF">H4696_000980</name>
</gene>
<keyword evidence="2" id="KW-1185">Reference proteome</keyword>
<proteinExistence type="predicted"/>
<comment type="caution">
    <text evidence="1">The sequence shown here is derived from an EMBL/GenBank/DDBJ whole genome shotgun (WGS) entry which is preliminary data.</text>
</comment>
<name>A0ABR9HSI1_9PSEU</name>
<reference evidence="1 2" key="1">
    <citation type="submission" date="2020-10" db="EMBL/GenBank/DDBJ databases">
        <title>Sequencing the genomes of 1000 actinobacteria strains.</title>
        <authorList>
            <person name="Klenk H.-P."/>
        </authorList>
    </citation>
    <scope>NUCLEOTIDE SEQUENCE [LARGE SCALE GENOMIC DNA]</scope>
    <source>
        <strain evidence="1 2">DSM 44653</strain>
    </source>
</reference>
<protein>
    <submittedName>
        <fullName evidence="1">Uncharacterized protein</fullName>
    </submittedName>
</protein>
<accession>A0ABR9HSI1</accession>
<sequence length="165" mass="18348">MFAPDDGTKTTALLRARLGLTLDSVTEETHWYQGQWSALLRFWLHFRRVPALRLHGTGDLLHLAESVPDSSYDMGEYGEGIVRPAQAPSLLTRFVGTRLRDAVLIRESATEPSVGGVLLSFDAGDLTIASMADEWLITLGEIPPDVAQHHHIETVTITGRPRHRR</sequence>
<organism evidence="1 2">
    <name type="scientific">Amycolatopsis lexingtonensis</name>
    <dbReference type="NCBI Taxonomy" id="218822"/>
    <lineage>
        <taxon>Bacteria</taxon>
        <taxon>Bacillati</taxon>
        <taxon>Actinomycetota</taxon>
        <taxon>Actinomycetes</taxon>
        <taxon>Pseudonocardiales</taxon>
        <taxon>Pseudonocardiaceae</taxon>
        <taxon>Amycolatopsis</taxon>
    </lineage>
</organism>
<dbReference type="Proteomes" id="UP000631670">
    <property type="component" value="Unassembled WGS sequence"/>
</dbReference>
<dbReference type="RefSeq" id="WP_086864206.1">
    <property type="nucleotide sequence ID" value="NZ_JADBEG010000001.1"/>
</dbReference>
<evidence type="ECO:0000313" key="1">
    <source>
        <dbReference type="EMBL" id="MBE1493880.1"/>
    </source>
</evidence>
<dbReference type="EMBL" id="JADBEG010000001">
    <property type="protein sequence ID" value="MBE1493880.1"/>
    <property type="molecule type" value="Genomic_DNA"/>
</dbReference>
<evidence type="ECO:0000313" key="2">
    <source>
        <dbReference type="Proteomes" id="UP000631670"/>
    </source>
</evidence>